<sequence>MGIAKCAQKFNVPVIFIGGTVDVDIDMLNDFGVVSAFSLTDGPMSLAHTIANSEKLIKATKNIVKTFFHN</sequence>
<organism evidence="1">
    <name type="scientific">Staphylococcus xylosus</name>
    <dbReference type="NCBI Taxonomy" id="1288"/>
    <lineage>
        <taxon>Bacteria</taxon>
        <taxon>Bacillati</taxon>
        <taxon>Bacillota</taxon>
        <taxon>Bacilli</taxon>
        <taxon>Bacillales</taxon>
        <taxon>Staphylococcaceae</taxon>
        <taxon>Staphylococcus</taxon>
    </lineage>
</organism>
<dbReference type="InterPro" id="IPR018197">
    <property type="entry name" value="Glycerate_kinase_RE-like"/>
</dbReference>
<keyword evidence="1" id="KW-0808">Transferase</keyword>
<keyword evidence="1" id="KW-0418">Kinase</keyword>
<evidence type="ECO:0000313" key="1">
    <source>
        <dbReference type="EMBL" id="MBO1919849.1"/>
    </source>
</evidence>
<protein>
    <submittedName>
        <fullName evidence="1">Glycerate kinase</fullName>
    </submittedName>
</protein>
<dbReference type="GO" id="GO:0008887">
    <property type="term" value="F:glycerate kinase activity"/>
    <property type="evidence" value="ECO:0007669"/>
    <property type="project" value="InterPro"/>
</dbReference>
<dbReference type="AlphaFoldDB" id="A0A939NCP1"/>
<gene>
    <name evidence="1" type="ORF">J4710_03170</name>
</gene>
<accession>A0A939NCP1</accession>
<dbReference type="GO" id="GO:0031388">
    <property type="term" value="P:organic acid phosphorylation"/>
    <property type="evidence" value="ECO:0007669"/>
    <property type="project" value="InterPro"/>
</dbReference>
<dbReference type="SUPFAM" id="SSF110738">
    <property type="entry name" value="Glycerate kinase I"/>
    <property type="match status" value="1"/>
</dbReference>
<reference evidence="1" key="1">
    <citation type="submission" date="2021-03" db="EMBL/GenBank/DDBJ databases">
        <title>Molecular epidemiology and mechanisms of colistin and carbapenem resistance in Enterobacteriaceae from clinical isolates, the environment and porcine samples in Pretoria, South Africa.</title>
        <authorList>
            <person name="Bogoshi D."/>
            <person name="Mbelle N.M."/>
            <person name="Naidoo V."/>
            <person name="Osei Sekyere J."/>
        </authorList>
    </citation>
    <scope>NUCLEOTIDE SEQUENCE</scope>
    <source>
        <strain evidence="1">ESB009</strain>
    </source>
</reference>
<name>A0A939NCP1_STAXY</name>
<comment type="caution">
    <text evidence="1">The sequence shown here is derived from an EMBL/GenBank/DDBJ whole genome shotgun (WGS) entry which is preliminary data.</text>
</comment>
<dbReference type="EMBL" id="JAGETT010000012">
    <property type="protein sequence ID" value="MBO1919849.1"/>
    <property type="molecule type" value="Genomic_DNA"/>
</dbReference>
<proteinExistence type="predicted"/>
<dbReference type="Pfam" id="PF02595">
    <property type="entry name" value="Gly_kinase"/>
    <property type="match status" value="1"/>
</dbReference>
<dbReference type="Gene3D" id="3.40.50.10350">
    <property type="entry name" value="Glycerate kinase, domain 1"/>
    <property type="match status" value="1"/>
</dbReference>
<dbReference type="InterPro" id="IPR004381">
    <property type="entry name" value="Glycerate_kinase"/>
</dbReference>
<dbReference type="InterPro" id="IPR036129">
    <property type="entry name" value="Glycerate_kinase_sf"/>
</dbReference>